<evidence type="ECO:0008006" key="3">
    <source>
        <dbReference type="Google" id="ProtNLM"/>
    </source>
</evidence>
<proteinExistence type="predicted"/>
<evidence type="ECO:0000313" key="2">
    <source>
        <dbReference type="EMBL" id="CAE0716260.1"/>
    </source>
</evidence>
<feature type="transmembrane region" description="Helical" evidence="1">
    <location>
        <begin position="180"/>
        <end position="199"/>
    </location>
</feature>
<dbReference type="EMBL" id="HBIX01012025">
    <property type="protein sequence ID" value="CAE0716260.1"/>
    <property type="molecule type" value="Transcribed_RNA"/>
</dbReference>
<feature type="transmembrane region" description="Helical" evidence="1">
    <location>
        <begin position="249"/>
        <end position="267"/>
    </location>
</feature>
<feature type="transmembrane region" description="Helical" evidence="1">
    <location>
        <begin position="211"/>
        <end position="229"/>
    </location>
</feature>
<feature type="transmembrane region" description="Helical" evidence="1">
    <location>
        <begin position="113"/>
        <end position="132"/>
    </location>
</feature>
<dbReference type="PANTHER" id="PTHR33802">
    <property type="entry name" value="SI:CH211-161H7.5-RELATED"/>
    <property type="match status" value="1"/>
</dbReference>
<feature type="transmembrane region" description="Helical" evidence="1">
    <location>
        <begin position="16"/>
        <end position="36"/>
    </location>
</feature>
<reference evidence="2" key="1">
    <citation type="submission" date="2021-01" db="EMBL/GenBank/DDBJ databases">
        <authorList>
            <person name="Corre E."/>
            <person name="Pelletier E."/>
            <person name="Niang G."/>
            <person name="Scheremetjew M."/>
            <person name="Finn R."/>
            <person name="Kale V."/>
            <person name="Holt S."/>
            <person name="Cochrane G."/>
            <person name="Meng A."/>
            <person name="Brown T."/>
            <person name="Cohen L."/>
        </authorList>
    </citation>
    <scope>NUCLEOTIDE SEQUENCE</scope>
    <source>
        <strain evidence="2">10249 10 AB</strain>
    </source>
</reference>
<dbReference type="PANTHER" id="PTHR33802:SF2">
    <property type="entry name" value="EF-HAND DOMAIN-CONTAINING PROTEIN"/>
    <property type="match status" value="1"/>
</dbReference>
<feature type="transmembrane region" description="Helical" evidence="1">
    <location>
        <begin position="56"/>
        <end position="78"/>
    </location>
</feature>
<gene>
    <name evidence="2" type="ORF">PAUS00366_LOCUS9012</name>
</gene>
<organism evidence="2">
    <name type="scientific">Pseudo-nitzschia australis</name>
    <dbReference type="NCBI Taxonomy" id="44445"/>
    <lineage>
        <taxon>Eukaryota</taxon>
        <taxon>Sar</taxon>
        <taxon>Stramenopiles</taxon>
        <taxon>Ochrophyta</taxon>
        <taxon>Bacillariophyta</taxon>
        <taxon>Bacillariophyceae</taxon>
        <taxon>Bacillariophycidae</taxon>
        <taxon>Bacillariales</taxon>
        <taxon>Bacillariaceae</taxon>
        <taxon>Pseudo-nitzschia</taxon>
    </lineage>
</organism>
<keyword evidence="1" id="KW-1133">Transmembrane helix</keyword>
<dbReference type="AlphaFoldDB" id="A0A7S4EIJ3"/>
<accession>A0A7S4EIJ3</accession>
<feature type="transmembrane region" description="Helical" evidence="1">
    <location>
        <begin position="90"/>
        <end position="107"/>
    </location>
</feature>
<keyword evidence="1" id="KW-0472">Membrane</keyword>
<sequence>MTSSVDDNTQLKTINYVNVIAYLSNFLVVFGSSRAGLPDNGTMSERYQTLVTPAGYAFSIWGIIFTAELIWTIVQLFPAYRSNEIVVKSVGYNFALACLAQGSWTIFFGFEKIALSLVAMICILIPLVFILLDLSRTSSATYGEYWLLKFPFLIHAAWIMAATLVNINVVVVAYKASPVLQTIFGWASLVTVFFVGTYFTTTVWRESKRVWVVPCVLVWAAVAIASELSKPKDIILATFSESAIEQTKGASGIVAILLLLVTVIEFIRSQLSTNENQTGANNNAQYTSLS</sequence>
<feature type="transmembrane region" description="Helical" evidence="1">
    <location>
        <begin position="152"/>
        <end position="174"/>
    </location>
</feature>
<evidence type="ECO:0000256" key="1">
    <source>
        <dbReference type="SAM" id="Phobius"/>
    </source>
</evidence>
<keyword evidence="1" id="KW-0812">Transmembrane</keyword>
<name>A0A7S4EIJ3_9STRA</name>
<protein>
    <recommendedName>
        <fullName evidence="3">Tryptophan-rich sensory protein</fullName>
    </recommendedName>
</protein>